<dbReference type="InterPro" id="IPR000304">
    <property type="entry name" value="Pyrroline-COOH_reductase"/>
</dbReference>
<evidence type="ECO:0000256" key="4">
    <source>
        <dbReference type="HAMAP-Rule" id="MF_01925"/>
    </source>
</evidence>
<dbReference type="Pfam" id="PF03807">
    <property type="entry name" value="F420_oxidored"/>
    <property type="match status" value="1"/>
</dbReference>
<dbReference type="PANTHER" id="PTHR11645:SF0">
    <property type="entry name" value="PYRROLINE-5-CARBOXYLATE REDUCTASE 3"/>
    <property type="match status" value="1"/>
</dbReference>
<dbReference type="HAMAP" id="MF_01925">
    <property type="entry name" value="P5C_reductase"/>
    <property type="match status" value="1"/>
</dbReference>
<evidence type="ECO:0000259" key="8">
    <source>
        <dbReference type="Pfam" id="PF14748"/>
    </source>
</evidence>
<dbReference type="EMBL" id="DSAC01000068">
    <property type="protein sequence ID" value="HHO74103.1"/>
    <property type="molecule type" value="Genomic_DNA"/>
</dbReference>
<dbReference type="GO" id="GO:0004735">
    <property type="term" value="F:pyrroline-5-carboxylate reductase activity"/>
    <property type="evidence" value="ECO:0007669"/>
    <property type="project" value="UniProtKB-UniRule"/>
</dbReference>
<proteinExistence type="inferred from homology"/>
<dbReference type="PIRSF" id="PIRSF000193">
    <property type="entry name" value="Pyrrol-5-carb_rd"/>
    <property type="match status" value="1"/>
</dbReference>
<keyword evidence="3 4" id="KW-0560">Oxidoreductase</keyword>
<dbReference type="Gene3D" id="1.10.3730.10">
    <property type="entry name" value="ProC C-terminal domain-like"/>
    <property type="match status" value="1"/>
</dbReference>
<organism evidence="9">
    <name type="scientific">Thermocrinis ruber</name>
    <dbReference type="NCBI Taxonomy" id="75906"/>
    <lineage>
        <taxon>Bacteria</taxon>
        <taxon>Pseudomonadati</taxon>
        <taxon>Aquificota</taxon>
        <taxon>Aquificia</taxon>
        <taxon>Aquificales</taxon>
        <taxon>Aquificaceae</taxon>
        <taxon>Thermocrinis</taxon>
    </lineage>
</organism>
<feature type="binding site" evidence="6">
    <location>
        <begin position="6"/>
        <end position="11"/>
    </location>
    <ligand>
        <name>NADP(+)</name>
        <dbReference type="ChEBI" id="CHEBI:58349"/>
    </ligand>
</feature>
<name>A0A7C5SX84_9AQUI</name>
<comment type="catalytic activity">
    <reaction evidence="4">
        <text>L-proline + NADP(+) = (S)-1-pyrroline-5-carboxylate + NADPH + 2 H(+)</text>
        <dbReference type="Rhea" id="RHEA:14109"/>
        <dbReference type="ChEBI" id="CHEBI:15378"/>
        <dbReference type="ChEBI" id="CHEBI:17388"/>
        <dbReference type="ChEBI" id="CHEBI:57783"/>
        <dbReference type="ChEBI" id="CHEBI:58349"/>
        <dbReference type="ChEBI" id="CHEBI:60039"/>
        <dbReference type="EC" id="1.5.1.2"/>
    </reaction>
</comment>
<evidence type="ECO:0000259" key="7">
    <source>
        <dbReference type="Pfam" id="PF03807"/>
    </source>
</evidence>
<keyword evidence="2 4" id="KW-0521">NADP</keyword>
<evidence type="ECO:0000256" key="2">
    <source>
        <dbReference type="ARBA" id="ARBA00022857"/>
    </source>
</evidence>
<accession>A0A7C5SX84</accession>
<dbReference type="Gene3D" id="3.40.50.720">
    <property type="entry name" value="NAD(P)-binding Rossmann-like Domain"/>
    <property type="match status" value="1"/>
</dbReference>
<dbReference type="InterPro" id="IPR029036">
    <property type="entry name" value="P5CR_dimer"/>
</dbReference>
<dbReference type="SUPFAM" id="SSF48179">
    <property type="entry name" value="6-phosphogluconate dehydrogenase C-terminal domain-like"/>
    <property type="match status" value="1"/>
</dbReference>
<dbReference type="InterPro" id="IPR036291">
    <property type="entry name" value="NAD(P)-bd_dom_sf"/>
</dbReference>
<evidence type="ECO:0000313" key="9">
    <source>
        <dbReference type="EMBL" id="HHO74103.1"/>
    </source>
</evidence>
<comment type="subcellular location">
    <subcellularLocation>
        <location evidence="4">Cytoplasm</location>
    </subcellularLocation>
</comment>
<dbReference type="Pfam" id="PF14748">
    <property type="entry name" value="P5CR_dimer"/>
    <property type="match status" value="1"/>
</dbReference>
<evidence type="ECO:0000256" key="6">
    <source>
        <dbReference type="PIRSR" id="PIRSR000193-1"/>
    </source>
</evidence>
<comment type="similarity">
    <text evidence="1 4">Belongs to the pyrroline-5-carboxylate reductase family.</text>
</comment>
<keyword evidence="4" id="KW-0028">Amino-acid biosynthesis</keyword>
<dbReference type="InterPro" id="IPR008927">
    <property type="entry name" value="6-PGluconate_DH-like_C_sf"/>
</dbReference>
<dbReference type="PANTHER" id="PTHR11645">
    <property type="entry name" value="PYRROLINE-5-CARBOXYLATE REDUCTASE"/>
    <property type="match status" value="1"/>
</dbReference>
<dbReference type="UniPathway" id="UPA00098">
    <property type="reaction ID" value="UER00361"/>
</dbReference>
<feature type="binding site" evidence="6">
    <location>
        <begin position="62"/>
        <end position="65"/>
    </location>
    <ligand>
        <name>NADP(+)</name>
        <dbReference type="ChEBI" id="CHEBI:58349"/>
    </ligand>
</feature>
<comment type="function">
    <text evidence="4">Catalyzes the reduction of 1-pyrroline-5-carboxylate (PCA) to L-proline.</text>
</comment>
<dbReference type="FunFam" id="1.10.3730.10:FF:000001">
    <property type="entry name" value="Pyrroline-5-carboxylate reductase"/>
    <property type="match status" value="1"/>
</dbReference>
<dbReference type="GO" id="GO:0005737">
    <property type="term" value="C:cytoplasm"/>
    <property type="evidence" value="ECO:0007669"/>
    <property type="project" value="UniProtKB-SubCell"/>
</dbReference>
<evidence type="ECO:0000256" key="5">
    <source>
        <dbReference type="NCBIfam" id="TIGR00112"/>
    </source>
</evidence>
<gene>
    <name evidence="4 9" type="primary">proC</name>
    <name evidence="9" type="ORF">ENN04_05615</name>
</gene>
<dbReference type="SUPFAM" id="SSF51735">
    <property type="entry name" value="NAD(P)-binding Rossmann-fold domains"/>
    <property type="match status" value="1"/>
</dbReference>
<comment type="caution">
    <text evidence="9">The sequence shown here is derived from an EMBL/GenBank/DDBJ whole genome shotgun (WGS) entry which is preliminary data.</text>
</comment>
<reference evidence="9" key="1">
    <citation type="journal article" date="2020" name="mSystems">
        <title>Genome- and Community-Level Interaction Insights into Carbon Utilization and Element Cycling Functions of Hydrothermarchaeota in Hydrothermal Sediment.</title>
        <authorList>
            <person name="Zhou Z."/>
            <person name="Liu Y."/>
            <person name="Xu W."/>
            <person name="Pan J."/>
            <person name="Luo Z.H."/>
            <person name="Li M."/>
        </authorList>
    </citation>
    <scope>NUCLEOTIDE SEQUENCE [LARGE SCALE GENOMIC DNA]</scope>
    <source>
        <strain evidence="9">SpSt-114</strain>
    </source>
</reference>
<evidence type="ECO:0000256" key="3">
    <source>
        <dbReference type="ARBA" id="ARBA00023002"/>
    </source>
</evidence>
<keyword evidence="4" id="KW-0641">Proline biosynthesis</keyword>
<evidence type="ECO:0000256" key="1">
    <source>
        <dbReference type="ARBA" id="ARBA00005525"/>
    </source>
</evidence>
<dbReference type="AlphaFoldDB" id="A0A7C5SX84"/>
<comment type="catalytic activity">
    <reaction evidence="4">
        <text>L-proline + NAD(+) = (S)-1-pyrroline-5-carboxylate + NADH + 2 H(+)</text>
        <dbReference type="Rhea" id="RHEA:14105"/>
        <dbReference type="ChEBI" id="CHEBI:15378"/>
        <dbReference type="ChEBI" id="CHEBI:17388"/>
        <dbReference type="ChEBI" id="CHEBI:57540"/>
        <dbReference type="ChEBI" id="CHEBI:57945"/>
        <dbReference type="ChEBI" id="CHEBI:60039"/>
        <dbReference type="EC" id="1.5.1.2"/>
    </reaction>
</comment>
<dbReference type="InterPro" id="IPR028939">
    <property type="entry name" value="P5C_Rdtase_cat_N"/>
</dbReference>
<keyword evidence="4" id="KW-0963">Cytoplasm</keyword>
<dbReference type="EC" id="1.5.1.2" evidence="4 5"/>
<comment type="pathway">
    <text evidence="4">Amino-acid biosynthesis; L-proline biosynthesis; L-proline from L-glutamate 5-semialdehyde: step 1/1.</text>
</comment>
<protein>
    <recommendedName>
        <fullName evidence="4 5">Pyrroline-5-carboxylate reductase</fullName>
        <shortName evidence="4">P5C reductase</shortName>
        <shortName evidence="4">P5CR</shortName>
        <ecNumber evidence="4 5">1.5.1.2</ecNumber>
    </recommendedName>
    <alternativeName>
        <fullName evidence="4">PCA reductase</fullName>
    </alternativeName>
</protein>
<feature type="domain" description="Pyrroline-5-carboxylate reductase dimerisation" evidence="8">
    <location>
        <begin position="152"/>
        <end position="256"/>
    </location>
</feature>
<sequence>MRIGIIGFGNMGSAFGEGLKRSAEVVAFDTDASKREKALEMGIGWAKDLEFLVANSDLLLLAVKPKDAGKVLENLRGKMEGKILVSIVAGLSLRKIEELLGREKVIRCMPNLAVAVGKGAIAYVCNELVEERDEENFKESFSKCGSLHKMEEGLMDAFTALAGSGPAFVMKFISALCLAGVREGFSYQQAMDIVLDTIEGTVLMLRTFGGHPEEWISKVASPSGTTIEGIKVLEERAFSGILMECIRETTNRCKQLG</sequence>
<dbReference type="NCBIfam" id="TIGR00112">
    <property type="entry name" value="proC"/>
    <property type="match status" value="1"/>
</dbReference>
<feature type="domain" description="Pyrroline-5-carboxylate reductase catalytic N-terminal" evidence="7">
    <location>
        <begin position="2"/>
        <end position="90"/>
    </location>
</feature>
<dbReference type="GO" id="GO:0055129">
    <property type="term" value="P:L-proline biosynthetic process"/>
    <property type="evidence" value="ECO:0007669"/>
    <property type="project" value="UniProtKB-UniRule"/>
</dbReference>